<evidence type="ECO:0000259" key="3">
    <source>
        <dbReference type="PROSITE" id="PS50097"/>
    </source>
</evidence>
<evidence type="ECO:0000256" key="2">
    <source>
        <dbReference type="ARBA" id="ARBA00022737"/>
    </source>
</evidence>
<organism evidence="5 6">
    <name type="scientific">Anaeramoeba ignava</name>
    <name type="common">Anaerobic marine amoeba</name>
    <dbReference type="NCBI Taxonomy" id="1746090"/>
    <lineage>
        <taxon>Eukaryota</taxon>
        <taxon>Metamonada</taxon>
        <taxon>Anaeramoebidae</taxon>
        <taxon>Anaeramoeba</taxon>
    </lineage>
</organism>
<dbReference type="Pfam" id="PF07647">
    <property type="entry name" value="SAM_2"/>
    <property type="match status" value="1"/>
</dbReference>
<keyword evidence="2" id="KW-0677">Repeat</keyword>
<comment type="caution">
    <text evidence="5">The sequence shown here is derived from an EMBL/GenBank/DDBJ whole genome shotgun (WGS) entry which is preliminary data.</text>
</comment>
<gene>
    <name evidence="5" type="ORF">M0811_13352</name>
</gene>
<evidence type="ECO:0000259" key="4">
    <source>
        <dbReference type="PROSITE" id="PS50105"/>
    </source>
</evidence>
<dbReference type="Gene3D" id="2.120.10.80">
    <property type="entry name" value="Kelch-type beta propeller"/>
    <property type="match status" value="2"/>
</dbReference>
<dbReference type="Pfam" id="PF01344">
    <property type="entry name" value="Kelch_1"/>
    <property type="match status" value="1"/>
</dbReference>
<dbReference type="SMART" id="SM00612">
    <property type="entry name" value="Kelch"/>
    <property type="match status" value="4"/>
</dbReference>
<dbReference type="PROSITE" id="PS50097">
    <property type="entry name" value="BTB"/>
    <property type="match status" value="1"/>
</dbReference>
<dbReference type="OMA" id="TYKSFYI"/>
<keyword evidence="1" id="KW-0880">Kelch repeat</keyword>
<proteinExistence type="predicted"/>
<feature type="domain" description="SAM" evidence="4">
    <location>
        <begin position="564"/>
        <end position="628"/>
    </location>
</feature>
<dbReference type="InterPro" id="IPR006652">
    <property type="entry name" value="Kelch_1"/>
</dbReference>
<protein>
    <recommendedName>
        <fullName evidence="7">BTB domain-containing protein</fullName>
    </recommendedName>
</protein>
<dbReference type="AlphaFoldDB" id="A0A9Q0R4A0"/>
<dbReference type="Gene3D" id="1.10.150.50">
    <property type="entry name" value="Transcription Factor, Ets-1"/>
    <property type="match status" value="1"/>
</dbReference>
<dbReference type="PANTHER" id="PTHR23244">
    <property type="entry name" value="KELCH REPEAT DOMAIN"/>
    <property type="match status" value="1"/>
</dbReference>
<dbReference type="EMBL" id="JAPDFW010000137">
    <property type="protein sequence ID" value="KAJ5066672.1"/>
    <property type="molecule type" value="Genomic_DNA"/>
</dbReference>
<dbReference type="Pfam" id="PF00651">
    <property type="entry name" value="BTB"/>
    <property type="match status" value="2"/>
</dbReference>
<dbReference type="Proteomes" id="UP001149090">
    <property type="component" value="Unassembled WGS sequence"/>
</dbReference>
<keyword evidence="6" id="KW-1185">Reference proteome</keyword>
<sequence length="630" mass="73994">MLKFNEIKPINQPPTPRSYMYSILYENQLYTFGGYNKSLPEIYFNDLHKFDLDKHEWQLIETSDEDKPSPRCGHRAVLFHNKMIIFGGYDNSWFNTFYEFNIKKKAWKKIKLDFTSFVIDPRVYHCSVCIRDKMFIFGGAKSTTDFNDLFELDLRSNSLKLIKSKTPPPSPRSYHSAVAFGNKMYVYGGRDHQDISLNELYSYDIIENEWSSPLYTTGDVPLGRDHHSASVYHTYMYIFGGNTNADRFVSTLFRLNLITLEWQKIITSNPPIERWAHNAIVYNHNLYIWGGDLLVGETTYFNDIHSIPIHTNTLLIDLEKMFQQELFANIEVMTKDGKLFKIHECIIKARVPQLTKTLISVINEFESKIVEIILHYIYTGLLNRINEIMNHEKTVQKVLLLATELKLNNLIKFIQKSEFDIGEHNANMQMLITDTSTFDVQIKIPKKSDDHVQRLYSSYSVQEDEKFWIFNAHKCILTARSKFYADLFQKNASQSEFVDEQTDFFTFKNLLDFFYLGNLDNIVDYGVARNLNNLDRVYQYTYNPFVQHMDFLIQKLKRKSIKSWNQIDVSNWLRSLGKDSLVPIFEFHEIVGEHLPLLTSEVLQQELEVRSLQDAVLIIQEILKYSEDDL</sequence>
<dbReference type="OrthoDB" id="432528at2759"/>
<evidence type="ECO:0008006" key="7">
    <source>
        <dbReference type="Google" id="ProtNLM"/>
    </source>
</evidence>
<evidence type="ECO:0000313" key="5">
    <source>
        <dbReference type="EMBL" id="KAJ5066672.1"/>
    </source>
</evidence>
<dbReference type="InterPro" id="IPR001660">
    <property type="entry name" value="SAM"/>
</dbReference>
<dbReference type="PANTHER" id="PTHR23244:SF471">
    <property type="entry name" value="GUANINE NUCLEOTIDE-BINDING PROTEIN SUBUNIT BETA 1-RELATED"/>
    <property type="match status" value="1"/>
</dbReference>
<reference evidence="5" key="1">
    <citation type="submission" date="2022-10" db="EMBL/GenBank/DDBJ databases">
        <title>Novel sulphate-reducing endosymbionts in the free-living metamonad Anaeramoeba.</title>
        <authorList>
            <person name="Jerlstrom-Hultqvist J."/>
            <person name="Cepicka I."/>
            <person name="Gallot-Lavallee L."/>
            <person name="Salas-Leiva D."/>
            <person name="Curtis B.A."/>
            <person name="Zahonova K."/>
            <person name="Pipaliya S."/>
            <person name="Dacks J."/>
            <person name="Roger A.J."/>
        </authorList>
    </citation>
    <scope>NUCLEOTIDE SEQUENCE</scope>
    <source>
        <strain evidence="5">BMAN</strain>
    </source>
</reference>
<evidence type="ECO:0000256" key="1">
    <source>
        <dbReference type="ARBA" id="ARBA00022441"/>
    </source>
</evidence>
<name>A0A9Q0R4A0_ANAIG</name>
<dbReference type="InterPro" id="IPR000210">
    <property type="entry name" value="BTB/POZ_dom"/>
</dbReference>
<dbReference type="SMART" id="SM00454">
    <property type="entry name" value="SAM"/>
    <property type="match status" value="1"/>
</dbReference>
<dbReference type="SUPFAM" id="SSF54695">
    <property type="entry name" value="POZ domain"/>
    <property type="match status" value="2"/>
</dbReference>
<dbReference type="InterPro" id="IPR011333">
    <property type="entry name" value="SKP1/BTB/POZ_sf"/>
</dbReference>
<dbReference type="InterPro" id="IPR013761">
    <property type="entry name" value="SAM/pointed_sf"/>
</dbReference>
<dbReference type="InterPro" id="IPR015915">
    <property type="entry name" value="Kelch-typ_b-propeller"/>
</dbReference>
<dbReference type="Gene3D" id="3.30.710.10">
    <property type="entry name" value="Potassium Channel Kv1.1, Chain A"/>
    <property type="match status" value="2"/>
</dbReference>
<accession>A0A9Q0R4A0</accession>
<dbReference type="SUPFAM" id="SSF117281">
    <property type="entry name" value="Kelch motif"/>
    <property type="match status" value="2"/>
</dbReference>
<feature type="domain" description="BTB" evidence="3">
    <location>
        <begin position="470"/>
        <end position="520"/>
    </location>
</feature>
<dbReference type="SUPFAM" id="SSF47769">
    <property type="entry name" value="SAM/Pointed domain"/>
    <property type="match status" value="1"/>
</dbReference>
<dbReference type="PROSITE" id="PS50105">
    <property type="entry name" value="SAM_DOMAIN"/>
    <property type="match status" value="1"/>
</dbReference>
<evidence type="ECO:0000313" key="6">
    <source>
        <dbReference type="Proteomes" id="UP001149090"/>
    </source>
</evidence>
<dbReference type="Pfam" id="PF24681">
    <property type="entry name" value="Kelch_KLHDC2_KLHL20_DRC7"/>
    <property type="match status" value="2"/>
</dbReference>